<sequence length="109" mass="12573">MMPFVLYIGHYLLIPISRSFTLLPTLLMKCEGTEEVLRLLNTIIILQHFLLTGLAISLCLSLFNAVIGFKTKRYLNLEDLKLNLEKELFKHKVLNESLSRRQGFLSLAH</sequence>
<evidence type="ECO:0000313" key="2">
    <source>
        <dbReference type="EMBL" id="BAV13379.1"/>
    </source>
</evidence>
<organismHost>
    <name type="scientific">Rubus idaeus</name>
    <name type="common">Raspberry</name>
    <dbReference type="NCBI Taxonomy" id="32247"/>
</organismHost>
<feature type="transmembrane region" description="Helical" evidence="1">
    <location>
        <begin position="43"/>
        <end position="67"/>
    </location>
</feature>
<keyword evidence="1" id="KW-0472">Membrane</keyword>
<accession>A0A182C1Q9</accession>
<organismHost>
    <name type="scientific">Rubus ursinus</name>
    <name type="common">California blackberry</name>
    <dbReference type="NCBI Taxonomy" id="75100"/>
</organismHost>
<keyword evidence="1" id="KW-1133">Transmembrane helix</keyword>
<organism evidence="2">
    <name type="scientific">Raspberry bushy dwarf virus</name>
    <name type="common">RBDV</name>
    <dbReference type="NCBI Taxonomy" id="12451"/>
    <lineage>
        <taxon>Viruses</taxon>
        <taxon>Riboviria</taxon>
        <taxon>Orthornavirae</taxon>
        <taxon>Kitrinoviricota</taxon>
        <taxon>Alsuviricetes</taxon>
        <taxon>Martellivirales</taxon>
        <taxon>Mayoviridae</taxon>
        <taxon>Idaeovirus</taxon>
        <taxon>Idaeovirus rubi</taxon>
    </lineage>
</organism>
<name>A0A182C1Q9_RBDV</name>
<proteinExistence type="predicted"/>
<protein>
    <submittedName>
        <fullName evidence="2">Uncharacterized protein</fullName>
    </submittedName>
</protein>
<organismHost>
    <name type="scientific">Rubus occidentalis</name>
    <name type="common">Black raspberry</name>
    <dbReference type="NCBI Taxonomy" id="75079"/>
</organismHost>
<dbReference type="EMBL" id="AB948214">
    <property type="protein sequence ID" value="BAV13379.1"/>
    <property type="molecule type" value="Genomic_RNA"/>
</dbReference>
<reference evidence="2" key="1">
    <citation type="submission" date="2014-05" db="EMBL/GenBank/DDBJ databases">
        <title>Development of a Raspberry bushy dwarf virus-based plant virus vector for virus-induced gene silencing.</title>
        <authorList>
            <person name="Isogai M."/>
        </authorList>
    </citation>
    <scope>NUCLEOTIDE SEQUENCE</scope>
    <source>
        <strain evidence="2">J1</strain>
    </source>
</reference>
<keyword evidence="1" id="KW-0812">Transmembrane</keyword>
<evidence type="ECO:0000256" key="1">
    <source>
        <dbReference type="SAM" id="Phobius"/>
    </source>
</evidence>